<evidence type="ECO:0000313" key="2">
    <source>
        <dbReference type="EMBL" id="CAI8610363.1"/>
    </source>
</evidence>
<evidence type="ECO:0000313" key="3">
    <source>
        <dbReference type="Proteomes" id="UP001157006"/>
    </source>
</evidence>
<evidence type="ECO:0000256" key="1">
    <source>
        <dbReference type="SAM" id="Phobius"/>
    </source>
</evidence>
<dbReference type="AlphaFoldDB" id="A0AAV1AM78"/>
<keyword evidence="1" id="KW-0472">Membrane</keyword>
<keyword evidence="1" id="KW-0812">Transmembrane</keyword>
<dbReference type="EMBL" id="OX451739">
    <property type="protein sequence ID" value="CAI8610363.1"/>
    <property type="molecule type" value="Genomic_DNA"/>
</dbReference>
<proteinExistence type="predicted"/>
<dbReference type="Proteomes" id="UP001157006">
    <property type="component" value="Chromosome 4"/>
</dbReference>
<keyword evidence="1" id="KW-1133">Transmembrane helix</keyword>
<feature type="transmembrane region" description="Helical" evidence="1">
    <location>
        <begin position="68"/>
        <end position="88"/>
    </location>
</feature>
<gene>
    <name evidence="2" type="ORF">VFH_IV178880</name>
</gene>
<accession>A0AAV1AM78</accession>
<reference evidence="2 3" key="1">
    <citation type="submission" date="2023-01" db="EMBL/GenBank/DDBJ databases">
        <authorList>
            <person name="Kreplak J."/>
        </authorList>
    </citation>
    <scope>NUCLEOTIDE SEQUENCE [LARGE SCALE GENOMIC DNA]</scope>
</reference>
<organism evidence="2 3">
    <name type="scientific">Vicia faba</name>
    <name type="common">Broad bean</name>
    <name type="synonym">Faba vulgaris</name>
    <dbReference type="NCBI Taxonomy" id="3906"/>
    <lineage>
        <taxon>Eukaryota</taxon>
        <taxon>Viridiplantae</taxon>
        <taxon>Streptophyta</taxon>
        <taxon>Embryophyta</taxon>
        <taxon>Tracheophyta</taxon>
        <taxon>Spermatophyta</taxon>
        <taxon>Magnoliopsida</taxon>
        <taxon>eudicotyledons</taxon>
        <taxon>Gunneridae</taxon>
        <taxon>Pentapetalae</taxon>
        <taxon>rosids</taxon>
        <taxon>fabids</taxon>
        <taxon>Fabales</taxon>
        <taxon>Fabaceae</taxon>
        <taxon>Papilionoideae</taxon>
        <taxon>50 kb inversion clade</taxon>
        <taxon>NPAAA clade</taxon>
        <taxon>Hologalegina</taxon>
        <taxon>IRL clade</taxon>
        <taxon>Fabeae</taxon>
        <taxon>Vicia</taxon>
    </lineage>
</organism>
<protein>
    <submittedName>
        <fullName evidence="2">Uncharacterized protein</fullName>
    </submittedName>
</protein>
<sequence>MKKPLPPPKQSFSGGEKKVWLREERVIGVKLAKYEERESYITFVFVSNFQLSMVWYKCEVMLELCHGILFELSSVLLMSCSIICGTLFCSCVLSVLRICMICSGGFVVDVALYLPLLPQNHWKTSTADNFFVFHENSSSSSSLQWCRTHLFFLKIVGRHPPPITPPPCSDLHITWFVYSSFHSNATSPFNIISDLNLVLLQAPSQHNSQLQAPKLHL</sequence>
<keyword evidence="3" id="KW-1185">Reference proteome</keyword>
<name>A0AAV1AM78_VICFA</name>